<evidence type="ECO:0000313" key="2">
    <source>
        <dbReference type="Proteomes" id="UP000003374"/>
    </source>
</evidence>
<dbReference type="eggNOG" id="COG3193">
    <property type="taxonomic scope" value="Bacteria"/>
</dbReference>
<dbReference type="InterPro" id="IPR052517">
    <property type="entry name" value="GlcG_carb_metab_protein"/>
</dbReference>
<dbReference type="PANTHER" id="PTHR34309">
    <property type="entry name" value="SLR1406 PROTEIN"/>
    <property type="match status" value="1"/>
</dbReference>
<proteinExistence type="predicted"/>
<dbReference type="AlphaFoldDB" id="A4BV80"/>
<accession>A4BV80</accession>
<protein>
    <recommendedName>
        <fullName evidence="3">Heme-binding protein</fullName>
    </recommendedName>
</protein>
<dbReference type="HOGENOM" id="CLU_103773_0_1_6"/>
<keyword evidence="2" id="KW-1185">Reference proteome</keyword>
<dbReference type="STRING" id="314278.NB231_06730"/>
<reference evidence="1 2" key="1">
    <citation type="submission" date="2006-02" db="EMBL/GenBank/DDBJ databases">
        <authorList>
            <person name="Waterbury J."/>
            <person name="Ferriera S."/>
            <person name="Johnson J."/>
            <person name="Kravitz S."/>
            <person name="Halpern A."/>
            <person name="Remington K."/>
            <person name="Beeson K."/>
            <person name="Tran B."/>
            <person name="Rogers Y.-H."/>
            <person name="Friedman R."/>
            <person name="Venter J.C."/>
        </authorList>
    </citation>
    <scope>NUCLEOTIDE SEQUENCE [LARGE SCALE GENOMIC DNA]</scope>
    <source>
        <strain evidence="1 2">Nb-231</strain>
    </source>
</reference>
<dbReference type="SUPFAM" id="SSF143744">
    <property type="entry name" value="GlcG-like"/>
    <property type="match status" value="1"/>
</dbReference>
<sequence length="188" mass="19375">MTNTKEKTPMSDTNCTRLTRITSPCGLCGLLFTLLAIAGAALAKPLPTMPVLPLELAHKAVLAAVSACSADGYRVSAALVNRNGVLKAFARADGAGPHTVDSSRHKAYTAASLREPTAKFATLIVEHPELQALRDMNASILILAGGLPIRIDGEFIGGIGVGGAPGGHLDERCARAGLAAIEAEADKP</sequence>
<dbReference type="Proteomes" id="UP000003374">
    <property type="component" value="Unassembled WGS sequence"/>
</dbReference>
<name>A4BV80_9GAMM</name>
<dbReference type="PANTHER" id="PTHR34309:SF10">
    <property type="entry name" value="SLR1406 PROTEIN"/>
    <property type="match status" value="1"/>
</dbReference>
<organism evidence="1 2">
    <name type="scientific">Nitrococcus mobilis Nb-231</name>
    <dbReference type="NCBI Taxonomy" id="314278"/>
    <lineage>
        <taxon>Bacteria</taxon>
        <taxon>Pseudomonadati</taxon>
        <taxon>Pseudomonadota</taxon>
        <taxon>Gammaproteobacteria</taxon>
        <taxon>Chromatiales</taxon>
        <taxon>Ectothiorhodospiraceae</taxon>
        <taxon>Nitrococcus</taxon>
    </lineage>
</organism>
<dbReference type="Gene3D" id="3.30.450.150">
    <property type="entry name" value="Haem-degrading domain"/>
    <property type="match status" value="1"/>
</dbReference>
<evidence type="ECO:0008006" key="3">
    <source>
        <dbReference type="Google" id="ProtNLM"/>
    </source>
</evidence>
<dbReference type="EMBL" id="AAOF01000024">
    <property type="protein sequence ID" value="EAR20347.1"/>
    <property type="molecule type" value="Genomic_DNA"/>
</dbReference>
<dbReference type="Pfam" id="PF03928">
    <property type="entry name" value="HbpS-like"/>
    <property type="match status" value="1"/>
</dbReference>
<dbReference type="InterPro" id="IPR038084">
    <property type="entry name" value="PduO/GlcC-like_sf"/>
</dbReference>
<gene>
    <name evidence="1" type="ORF">NB231_06730</name>
</gene>
<comment type="caution">
    <text evidence="1">The sequence shown here is derived from an EMBL/GenBank/DDBJ whole genome shotgun (WGS) entry which is preliminary data.</text>
</comment>
<dbReference type="InterPro" id="IPR005624">
    <property type="entry name" value="PduO/GlcC-like"/>
</dbReference>
<evidence type="ECO:0000313" key="1">
    <source>
        <dbReference type="EMBL" id="EAR20347.1"/>
    </source>
</evidence>